<sequence length="596" mass="64900">MVFGREPLTWVVKGARKRIEINCHNWKSRSLSKMKEHVKNYIKLDTTGMLAGLTDDGSLITFFASKYSASNFVWVFEFVREKINIEQSASKSPHAAYYFRNIYANLAARTKLHLDWESDHFRRVEDLNSREAILGMFDLMAISGNYADLEPEDFQPPSWLVAAHNINIKSPTRAITIATTIITIAIANIFAMSVFTAVNIPPLSDFSSAAAAGNGGDPPPPNKPVGLRAQCDEEGTESESTGEFVVVDTIARKRKGNRVGKQPVRRSKRARHPPLDDASDGENSCPEWCRGNNNLPARMQQARRRGRAIWAQPNPTPKLIGRPPIIPTPTPSPLQPPSPSPPPSILSVPSPFRELLITMSFTAINVPPVLNFTAAAAGNGGDPPPTKKPIGLRAQCNEEGSGSESVGDFVVVDTSGKRRGNGVGAPPRRRSKRAQRLLTEDASNSGDACPEWCRNDELLPAHAQQARRRGRVIWAQPNHTLSGGSRCGAYVRAGVDECFVVQASACAHYTSLRNPRGQCQAEPPAIAAPDSGSPGVVVLPAHDARGMGTRPEELVAAMASCRRHENIKFNERRHIEEMGLEALLDGKDGSGTAGEE</sequence>
<keyword evidence="4" id="KW-1185">Reference proteome</keyword>
<evidence type="ECO:0000313" key="4">
    <source>
        <dbReference type="Proteomes" id="UP000192927"/>
    </source>
</evidence>
<proteinExistence type="predicted"/>
<feature type="transmembrane region" description="Helical" evidence="2">
    <location>
        <begin position="174"/>
        <end position="198"/>
    </location>
</feature>
<feature type="region of interest" description="Disordered" evidence="1">
    <location>
        <begin position="380"/>
        <end position="441"/>
    </location>
</feature>
<feature type="region of interest" description="Disordered" evidence="1">
    <location>
        <begin position="211"/>
        <end position="346"/>
    </location>
</feature>
<protein>
    <submittedName>
        <fullName evidence="3">Uncharacterized protein</fullName>
    </submittedName>
</protein>
<evidence type="ECO:0000313" key="3">
    <source>
        <dbReference type="EMBL" id="SLM34731.1"/>
    </source>
</evidence>
<keyword evidence="2" id="KW-1133">Transmembrane helix</keyword>
<dbReference type="EMBL" id="FWEW01000398">
    <property type="protein sequence ID" value="SLM34731.1"/>
    <property type="molecule type" value="Genomic_DNA"/>
</dbReference>
<organism evidence="3 4">
    <name type="scientific">Lasallia pustulata</name>
    <dbReference type="NCBI Taxonomy" id="136370"/>
    <lineage>
        <taxon>Eukaryota</taxon>
        <taxon>Fungi</taxon>
        <taxon>Dikarya</taxon>
        <taxon>Ascomycota</taxon>
        <taxon>Pezizomycotina</taxon>
        <taxon>Lecanoromycetes</taxon>
        <taxon>OSLEUM clade</taxon>
        <taxon>Umbilicariomycetidae</taxon>
        <taxon>Umbilicariales</taxon>
        <taxon>Umbilicariaceae</taxon>
        <taxon>Lasallia</taxon>
    </lineage>
</organism>
<keyword evidence="2" id="KW-0472">Membrane</keyword>
<name>A0A1W5CV76_9LECA</name>
<reference evidence="4" key="1">
    <citation type="submission" date="2017-03" db="EMBL/GenBank/DDBJ databases">
        <authorList>
            <person name="Sharma R."/>
            <person name="Thines M."/>
        </authorList>
    </citation>
    <scope>NUCLEOTIDE SEQUENCE [LARGE SCALE GENOMIC DNA]</scope>
</reference>
<evidence type="ECO:0000256" key="2">
    <source>
        <dbReference type="SAM" id="Phobius"/>
    </source>
</evidence>
<feature type="compositionally biased region" description="Pro residues" evidence="1">
    <location>
        <begin position="324"/>
        <end position="344"/>
    </location>
</feature>
<dbReference type="AlphaFoldDB" id="A0A1W5CV76"/>
<feature type="compositionally biased region" description="Basic residues" evidence="1">
    <location>
        <begin position="252"/>
        <end position="272"/>
    </location>
</feature>
<keyword evidence="2" id="KW-0812">Transmembrane</keyword>
<evidence type="ECO:0000256" key="1">
    <source>
        <dbReference type="SAM" id="MobiDB-lite"/>
    </source>
</evidence>
<dbReference type="Proteomes" id="UP000192927">
    <property type="component" value="Unassembled WGS sequence"/>
</dbReference>
<accession>A0A1W5CV76</accession>